<dbReference type="AlphaFoldDB" id="A0A4S1CFB9"/>
<protein>
    <submittedName>
        <fullName evidence="3">Dienelactone hydrolase family protein</fullName>
    </submittedName>
</protein>
<dbReference type="PANTHER" id="PTHR22946:SF0">
    <property type="entry name" value="DIENELACTONE HYDROLASE DOMAIN-CONTAINING PROTEIN"/>
    <property type="match status" value="1"/>
</dbReference>
<keyword evidence="1" id="KW-0732">Signal</keyword>
<accession>A0A4S1CFB9</accession>
<dbReference type="Proteomes" id="UP000306416">
    <property type="component" value="Unassembled WGS sequence"/>
</dbReference>
<dbReference type="EMBL" id="SRSC01000002">
    <property type="protein sequence ID" value="TGU72171.1"/>
    <property type="molecule type" value="Genomic_DNA"/>
</dbReference>
<evidence type="ECO:0000256" key="1">
    <source>
        <dbReference type="SAM" id="SignalP"/>
    </source>
</evidence>
<evidence type="ECO:0000313" key="3">
    <source>
        <dbReference type="EMBL" id="TGU72171.1"/>
    </source>
</evidence>
<sequence length="261" mass="28391">MKKYLFALMMTLVAQNAAAGVVGKTVEYRQGDTVLEGYLAYDDSIKEKRPGVLVIHEWMGVSSYEKMRAEQLAKLGYVAFAADIYGKGVRPTTPDAAAKEAGKYRGNDRSLIRARGAAGLEKLASFPQVDRKRLAVIGYCFGGTAALELARSGADLLGTVSFHGGLSTPNPADASNIKGKVLALHGADDPYVKPDEVAAFQKEMRDAKVDWQMNYYGNAVHSFSNPKSGNDNSKGAAYNEKADRRSWEAMKLFFNEIFGGK</sequence>
<keyword evidence="4" id="KW-1185">Reference proteome</keyword>
<feature type="signal peptide" evidence="1">
    <location>
        <begin position="1"/>
        <end position="19"/>
    </location>
</feature>
<gene>
    <name evidence="3" type="ORF">E4633_07600</name>
</gene>
<proteinExistence type="predicted"/>
<evidence type="ECO:0000313" key="4">
    <source>
        <dbReference type="Proteomes" id="UP000306416"/>
    </source>
</evidence>
<keyword evidence="3" id="KW-0378">Hydrolase</keyword>
<feature type="chain" id="PRO_5020295858" evidence="1">
    <location>
        <begin position="20"/>
        <end position="261"/>
    </location>
</feature>
<comment type="caution">
    <text evidence="3">The sequence shown here is derived from an EMBL/GenBank/DDBJ whole genome shotgun (WGS) entry which is preliminary data.</text>
</comment>
<dbReference type="InterPro" id="IPR029058">
    <property type="entry name" value="AB_hydrolase_fold"/>
</dbReference>
<organism evidence="3 4">
    <name type="scientific">Geomonas terrae</name>
    <dbReference type="NCBI Taxonomy" id="2562681"/>
    <lineage>
        <taxon>Bacteria</taxon>
        <taxon>Pseudomonadati</taxon>
        <taxon>Thermodesulfobacteriota</taxon>
        <taxon>Desulfuromonadia</taxon>
        <taxon>Geobacterales</taxon>
        <taxon>Geobacteraceae</taxon>
        <taxon>Geomonas</taxon>
    </lineage>
</organism>
<name>A0A4S1CFB9_9BACT</name>
<evidence type="ECO:0000259" key="2">
    <source>
        <dbReference type="Pfam" id="PF01738"/>
    </source>
</evidence>
<dbReference type="GO" id="GO:0016787">
    <property type="term" value="F:hydrolase activity"/>
    <property type="evidence" value="ECO:0007669"/>
    <property type="project" value="UniProtKB-KW"/>
</dbReference>
<reference evidence="3 4" key="1">
    <citation type="submission" date="2019-04" db="EMBL/GenBank/DDBJ databases">
        <title>Geobacter oryzae sp. nov., ferric-reducing bacteria isolated from paddy soil.</title>
        <authorList>
            <person name="Xu Z."/>
            <person name="Masuda Y."/>
            <person name="Itoh H."/>
            <person name="Senoo K."/>
        </authorList>
    </citation>
    <scope>NUCLEOTIDE SEQUENCE [LARGE SCALE GENOMIC DNA]</scope>
    <source>
        <strain evidence="3 4">Red111</strain>
    </source>
</reference>
<dbReference type="InterPro" id="IPR050261">
    <property type="entry name" value="FrsA_esterase"/>
</dbReference>
<dbReference type="RefSeq" id="WP_135869660.1">
    <property type="nucleotide sequence ID" value="NZ_SRSC01000002.1"/>
</dbReference>
<dbReference type="Pfam" id="PF01738">
    <property type="entry name" value="DLH"/>
    <property type="match status" value="1"/>
</dbReference>
<feature type="domain" description="Dienelactone hydrolase" evidence="2">
    <location>
        <begin position="36"/>
        <end position="257"/>
    </location>
</feature>
<dbReference type="SUPFAM" id="SSF53474">
    <property type="entry name" value="alpha/beta-Hydrolases"/>
    <property type="match status" value="1"/>
</dbReference>
<dbReference type="InterPro" id="IPR002925">
    <property type="entry name" value="Dienelactn_hydro"/>
</dbReference>
<dbReference type="PANTHER" id="PTHR22946">
    <property type="entry name" value="DIENELACTONE HYDROLASE DOMAIN-CONTAINING PROTEIN-RELATED"/>
    <property type="match status" value="1"/>
</dbReference>
<dbReference type="Gene3D" id="3.40.50.1820">
    <property type="entry name" value="alpha/beta hydrolase"/>
    <property type="match status" value="1"/>
</dbReference>